<feature type="compositionally biased region" description="Acidic residues" evidence="4">
    <location>
        <begin position="108"/>
        <end position="117"/>
    </location>
</feature>
<dbReference type="OrthoDB" id="4934715at2759"/>
<feature type="region of interest" description="Disordered" evidence="4">
    <location>
        <begin position="85"/>
        <end position="120"/>
    </location>
</feature>
<dbReference type="PROSITE" id="PS50048">
    <property type="entry name" value="ZN2_CY6_FUNGAL_2"/>
    <property type="match status" value="1"/>
</dbReference>
<dbReference type="SMART" id="SM00066">
    <property type="entry name" value="GAL4"/>
    <property type="match status" value="1"/>
</dbReference>
<evidence type="ECO:0000256" key="1">
    <source>
        <dbReference type="ARBA" id="ARBA00004123"/>
    </source>
</evidence>
<evidence type="ECO:0000256" key="3">
    <source>
        <dbReference type="ARBA" id="ARBA00023242"/>
    </source>
</evidence>
<reference evidence="6" key="1">
    <citation type="journal article" date="2020" name="Stud. Mycol.">
        <title>101 Dothideomycetes genomes: a test case for predicting lifestyles and emergence of pathogens.</title>
        <authorList>
            <person name="Haridas S."/>
            <person name="Albert R."/>
            <person name="Binder M."/>
            <person name="Bloem J."/>
            <person name="Labutti K."/>
            <person name="Salamov A."/>
            <person name="Andreopoulos B."/>
            <person name="Baker S."/>
            <person name="Barry K."/>
            <person name="Bills G."/>
            <person name="Bluhm B."/>
            <person name="Cannon C."/>
            <person name="Castanera R."/>
            <person name="Culley D."/>
            <person name="Daum C."/>
            <person name="Ezra D."/>
            <person name="Gonzalez J."/>
            <person name="Henrissat B."/>
            <person name="Kuo A."/>
            <person name="Liang C."/>
            <person name="Lipzen A."/>
            <person name="Lutzoni F."/>
            <person name="Magnuson J."/>
            <person name="Mondo S."/>
            <person name="Nolan M."/>
            <person name="Ohm R."/>
            <person name="Pangilinan J."/>
            <person name="Park H.-J."/>
            <person name="Ramirez L."/>
            <person name="Alfaro M."/>
            <person name="Sun H."/>
            <person name="Tritt A."/>
            <person name="Yoshinaga Y."/>
            <person name="Zwiers L.-H."/>
            <person name="Turgeon B."/>
            <person name="Goodwin S."/>
            <person name="Spatafora J."/>
            <person name="Crous P."/>
            <person name="Grigoriev I."/>
        </authorList>
    </citation>
    <scope>NUCLEOTIDE SEQUENCE</scope>
    <source>
        <strain evidence="6">CBS 627.86</strain>
    </source>
</reference>
<dbReference type="AlphaFoldDB" id="A0A6A5YMF4"/>
<dbReference type="SUPFAM" id="SSF57701">
    <property type="entry name" value="Zn2/Cys6 DNA-binding domain"/>
    <property type="match status" value="1"/>
</dbReference>
<keyword evidence="2" id="KW-0479">Metal-binding</keyword>
<dbReference type="PANTHER" id="PTHR31001:SF49">
    <property type="entry name" value="ZN(II)2CYS6 TRANSCRIPTION FACTOR (EUROFUNG)"/>
    <property type="match status" value="1"/>
</dbReference>
<dbReference type="InterPro" id="IPR036864">
    <property type="entry name" value="Zn2-C6_fun-type_DNA-bd_sf"/>
</dbReference>
<sequence length="674" mass="76808">MADTTNPHRFVPPSRRRDKPILSCNLCRRRKLKCDRQQPCKTCLDRGLSLSCAYTRSIPSSSHESKGHNVHDRIDQLERLVSTLMNQNGSPSPHTVESSHFATPPTSTEDEADPEIETPDRVKLEDDATSYTNSGHWTSILDGIAELREHLDEIPSTAQPRDPTQSEIIGPDLLFGRQKHANLNELLAAIPSKPEADRLLATYFTSMDMSGAIIHKPTFLKEYEQFWRQPFEVSIMWLGLLFSIFCIATRFQFVLEYKGDGASDDANSALANARMDFYRTKLVQAMVLANYAKCPPYTVEVFVQYFITEYFRSADAQFATWVLVGMLVRMAFRTGLHRDGSHFPNLSPFKSEMRRRAWSMIVQLDLMSSSQMGLPRMIQKDMYDTDLPRNLRDDDLFEEMTELPPSRVDTDSTPMLHTIWRNQVLDVFARIQDLANANKQPQYRDIMALDAELRVVFESLPPQMQVVRCSDLNLLIAEDDDAKRRLYLGLTFLKVEMVLHRPYLLLGRTDSRYKYSRLTCVDAALEILEFQKMIEQESRPDGKLWSFKWRLWSLSWKLSSLVNHDFLLATTVLALDLDRDLIDPLPASSEAVNSAITSPRRLRLGKPTRAEIIEALSYSYGIWIQAAEKSREARKVAAAVKLVLGKANAAPSPTPSQPDIVVPDGELETLQLLD</sequence>
<dbReference type="CDD" id="cd12148">
    <property type="entry name" value="fungal_TF_MHR"/>
    <property type="match status" value="1"/>
</dbReference>
<protein>
    <submittedName>
        <fullName evidence="6">Fungal-specific transcription factor domain-containing protein</fullName>
    </submittedName>
</protein>
<dbReference type="EMBL" id="ML977349">
    <property type="protein sequence ID" value="KAF2108252.1"/>
    <property type="molecule type" value="Genomic_DNA"/>
</dbReference>
<dbReference type="GO" id="GO:0000981">
    <property type="term" value="F:DNA-binding transcription factor activity, RNA polymerase II-specific"/>
    <property type="evidence" value="ECO:0007669"/>
    <property type="project" value="InterPro"/>
</dbReference>
<dbReference type="Proteomes" id="UP000799770">
    <property type="component" value="Unassembled WGS sequence"/>
</dbReference>
<evidence type="ECO:0000256" key="4">
    <source>
        <dbReference type="SAM" id="MobiDB-lite"/>
    </source>
</evidence>
<keyword evidence="3" id="KW-0539">Nucleus</keyword>
<evidence type="ECO:0000313" key="6">
    <source>
        <dbReference type="EMBL" id="KAF2108252.1"/>
    </source>
</evidence>
<dbReference type="GO" id="GO:0006351">
    <property type="term" value="P:DNA-templated transcription"/>
    <property type="evidence" value="ECO:0007669"/>
    <property type="project" value="InterPro"/>
</dbReference>
<dbReference type="PROSITE" id="PS00463">
    <property type="entry name" value="ZN2_CY6_FUNGAL_1"/>
    <property type="match status" value="1"/>
</dbReference>
<dbReference type="GO" id="GO:0003677">
    <property type="term" value="F:DNA binding"/>
    <property type="evidence" value="ECO:0007669"/>
    <property type="project" value="InterPro"/>
</dbReference>
<name>A0A6A5YMF4_9PLEO</name>
<proteinExistence type="predicted"/>
<dbReference type="InterPro" id="IPR007219">
    <property type="entry name" value="XnlR_reg_dom"/>
</dbReference>
<dbReference type="InterPro" id="IPR050613">
    <property type="entry name" value="Sec_Metabolite_Reg"/>
</dbReference>
<comment type="subcellular location">
    <subcellularLocation>
        <location evidence="1">Nucleus</location>
    </subcellularLocation>
</comment>
<gene>
    <name evidence="6" type="ORF">BDV96DRAFT_504963</name>
</gene>
<evidence type="ECO:0000256" key="2">
    <source>
        <dbReference type="ARBA" id="ARBA00022723"/>
    </source>
</evidence>
<dbReference type="GO" id="GO:0008270">
    <property type="term" value="F:zinc ion binding"/>
    <property type="evidence" value="ECO:0007669"/>
    <property type="project" value="InterPro"/>
</dbReference>
<dbReference type="Pfam" id="PF00172">
    <property type="entry name" value="Zn_clus"/>
    <property type="match status" value="1"/>
</dbReference>
<dbReference type="Pfam" id="PF04082">
    <property type="entry name" value="Fungal_trans"/>
    <property type="match status" value="1"/>
</dbReference>
<dbReference type="InterPro" id="IPR001138">
    <property type="entry name" value="Zn2Cys6_DnaBD"/>
</dbReference>
<organism evidence="6 7">
    <name type="scientific">Lophiotrema nucula</name>
    <dbReference type="NCBI Taxonomy" id="690887"/>
    <lineage>
        <taxon>Eukaryota</taxon>
        <taxon>Fungi</taxon>
        <taxon>Dikarya</taxon>
        <taxon>Ascomycota</taxon>
        <taxon>Pezizomycotina</taxon>
        <taxon>Dothideomycetes</taxon>
        <taxon>Pleosporomycetidae</taxon>
        <taxon>Pleosporales</taxon>
        <taxon>Lophiotremataceae</taxon>
        <taxon>Lophiotrema</taxon>
    </lineage>
</organism>
<dbReference type="Gene3D" id="4.10.240.10">
    <property type="entry name" value="Zn(2)-C6 fungal-type DNA-binding domain"/>
    <property type="match status" value="1"/>
</dbReference>
<feature type="domain" description="Zn(2)-C6 fungal-type" evidence="5">
    <location>
        <begin position="23"/>
        <end position="54"/>
    </location>
</feature>
<feature type="compositionally biased region" description="Polar residues" evidence="4">
    <location>
        <begin position="85"/>
        <end position="107"/>
    </location>
</feature>
<keyword evidence="7" id="KW-1185">Reference proteome</keyword>
<accession>A0A6A5YMF4</accession>
<dbReference type="GO" id="GO:0005634">
    <property type="term" value="C:nucleus"/>
    <property type="evidence" value="ECO:0007669"/>
    <property type="project" value="UniProtKB-SubCell"/>
</dbReference>
<evidence type="ECO:0000313" key="7">
    <source>
        <dbReference type="Proteomes" id="UP000799770"/>
    </source>
</evidence>
<dbReference type="PANTHER" id="PTHR31001">
    <property type="entry name" value="UNCHARACTERIZED TRANSCRIPTIONAL REGULATORY PROTEIN"/>
    <property type="match status" value="1"/>
</dbReference>
<dbReference type="SMART" id="SM00906">
    <property type="entry name" value="Fungal_trans"/>
    <property type="match status" value="1"/>
</dbReference>
<dbReference type="CDD" id="cd00067">
    <property type="entry name" value="GAL4"/>
    <property type="match status" value="1"/>
</dbReference>
<evidence type="ECO:0000259" key="5">
    <source>
        <dbReference type="PROSITE" id="PS50048"/>
    </source>
</evidence>